<dbReference type="CDD" id="cd00038">
    <property type="entry name" value="CAP_ED"/>
    <property type="match status" value="1"/>
</dbReference>
<evidence type="ECO:0000256" key="6">
    <source>
        <dbReference type="SAM" id="Coils"/>
    </source>
</evidence>
<dbReference type="PRINTS" id="PR00103">
    <property type="entry name" value="CAMPKINASE"/>
</dbReference>
<dbReference type="InterPro" id="IPR018488">
    <property type="entry name" value="cNMP-bd_CS"/>
</dbReference>
<feature type="coiled-coil region" evidence="6">
    <location>
        <begin position="11"/>
        <end position="38"/>
    </location>
</feature>
<keyword evidence="1" id="KW-0723">Serine/threonine-protein kinase</keyword>
<evidence type="ECO:0000256" key="2">
    <source>
        <dbReference type="ARBA" id="ARBA00022679"/>
    </source>
</evidence>
<keyword evidence="2" id="KW-0808">Transferase</keyword>
<evidence type="ECO:0000259" key="7">
    <source>
        <dbReference type="PROSITE" id="PS50042"/>
    </source>
</evidence>
<dbReference type="OrthoDB" id="63267at2759"/>
<reference evidence="8" key="1">
    <citation type="submission" date="2014-05" db="EMBL/GenBank/DDBJ databases">
        <authorList>
            <person name="Chronopoulou M."/>
        </authorList>
    </citation>
    <scope>NUCLEOTIDE SEQUENCE</scope>
    <source>
        <tissue evidence="8">Whole organism</tissue>
    </source>
</reference>
<keyword evidence="6" id="KW-0175">Coiled coil</keyword>
<dbReference type="GO" id="GO:0004674">
    <property type="term" value="F:protein serine/threonine kinase activity"/>
    <property type="evidence" value="ECO:0007669"/>
    <property type="project" value="UniProtKB-KW"/>
</dbReference>
<dbReference type="PROSITE" id="PS00888">
    <property type="entry name" value="CNMP_BINDING_1"/>
    <property type="match status" value="1"/>
</dbReference>
<keyword evidence="3" id="KW-0547">Nucleotide-binding</keyword>
<dbReference type="Pfam" id="PF00027">
    <property type="entry name" value="cNMP_binding"/>
    <property type="match status" value="1"/>
</dbReference>
<dbReference type="InterPro" id="IPR014710">
    <property type="entry name" value="RmlC-like_jellyroll"/>
</dbReference>
<evidence type="ECO:0000256" key="3">
    <source>
        <dbReference type="ARBA" id="ARBA00022741"/>
    </source>
</evidence>
<dbReference type="SMART" id="SM00100">
    <property type="entry name" value="cNMP"/>
    <property type="match status" value="1"/>
</dbReference>
<dbReference type="PROSITE" id="PS00889">
    <property type="entry name" value="CNMP_BINDING_2"/>
    <property type="match status" value="1"/>
</dbReference>
<accession>A0A0K2SV27</accession>
<dbReference type="InterPro" id="IPR000595">
    <property type="entry name" value="cNMP-bd_dom"/>
</dbReference>
<evidence type="ECO:0000256" key="4">
    <source>
        <dbReference type="ARBA" id="ARBA00022777"/>
    </source>
</evidence>
<dbReference type="Gene3D" id="2.60.120.10">
    <property type="entry name" value="Jelly Rolls"/>
    <property type="match status" value="1"/>
</dbReference>
<organism evidence="8">
    <name type="scientific">Lepeophtheirus salmonis</name>
    <name type="common">Salmon louse</name>
    <name type="synonym">Caligus salmonis</name>
    <dbReference type="NCBI Taxonomy" id="72036"/>
    <lineage>
        <taxon>Eukaryota</taxon>
        <taxon>Metazoa</taxon>
        <taxon>Ecdysozoa</taxon>
        <taxon>Arthropoda</taxon>
        <taxon>Crustacea</taxon>
        <taxon>Multicrustacea</taxon>
        <taxon>Hexanauplia</taxon>
        <taxon>Copepoda</taxon>
        <taxon>Siphonostomatoida</taxon>
        <taxon>Caligidae</taxon>
        <taxon>Lepeophtheirus</taxon>
    </lineage>
</organism>
<dbReference type="FunFam" id="2.60.120.10:FF:000035">
    <property type="entry name" value="cGMP-dependent protein kinase"/>
    <property type="match status" value="1"/>
</dbReference>
<keyword evidence="5" id="KW-0067">ATP-binding</keyword>
<sequence length="242" mass="27450">MGSTMCYEDIIQEKNVRIKELEIENMELKSKLDKFQSILISGSQSQSDVGRVRRVQRGLGISAEPQCLQSITDITNTSFPQVKKSDRSKELIKSAIMENDFMKNLELGQIQEIVDCMYVMKYSQGSLIIKEGDVGSIVYVMEEGKVEVSRENKFLSILPPGKVFGELAILYNCKRTATIKAATDCKLWAIERKCFQTIMMRTGLMRQAEHSAFLKSVPTFVNLPEETLIKLADVLEEVNYNI</sequence>
<name>A0A0K2SV27_LEPSM</name>
<dbReference type="PANTHER" id="PTHR24353:SF111">
    <property type="match status" value="1"/>
</dbReference>
<dbReference type="EMBL" id="HACA01000053">
    <property type="protein sequence ID" value="CDW17414.1"/>
    <property type="molecule type" value="Transcribed_RNA"/>
</dbReference>
<dbReference type="AlphaFoldDB" id="A0A0K2SV27"/>
<evidence type="ECO:0000256" key="5">
    <source>
        <dbReference type="ARBA" id="ARBA00022840"/>
    </source>
</evidence>
<evidence type="ECO:0000256" key="1">
    <source>
        <dbReference type="ARBA" id="ARBA00022527"/>
    </source>
</evidence>
<keyword evidence="4" id="KW-0418">Kinase</keyword>
<dbReference type="PROSITE" id="PS50042">
    <property type="entry name" value="CNMP_BINDING_3"/>
    <property type="match status" value="1"/>
</dbReference>
<feature type="domain" description="Cyclic nucleotide-binding" evidence="7">
    <location>
        <begin position="101"/>
        <end position="216"/>
    </location>
</feature>
<proteinExistence type="predicted"/>
<dbReference type="SUPFAM" id="SSF51206">
    <property type="entry name" value="cAMP-binding domain-like"/>
    <property type="match status" value="1"/>
</dbReference>
<dbReference type="GO" id="GO:0005524">
    <property type="term" value="F:ATP binding"/>
    <property type="evidence" value="ECO:0007669"/>
    <property type="project" value="UniProtKB-KW"/>
</dbReference>
<dbReference type="PANTHER" id="PTHR24353">
    <property type="entry name" value="CYCLIC NUCLEOTIDE-DEPENDENT PROTEIN KINASE"/>
    <property type="match status" value="1"/>
</dbReference>
<dbReference type="InterPro" id="IPR018490">
    <property type="entry name" value="cNMP-bd_dom_sf"/>
</dbReference>
<evidence type="ECO:0000313" key="8">
    <source>
        <dbReference type="EMBL" id="CDW17414.1"/>
    </source>
</evidence>
<protein>
    <recommendedName>
        <fullName evidence="7">Cyclic nucleotide-binding domain-containing protein</fullName>
    </recommendedName>
</protein>